<dbReference type="InterPro" id="IPR011109">
    <property type="entry name" value="DNA_bind_recombinase_dom"/>
</dbReference>
<dbReference type="Pfam" id="PF13408">
    <property type="entry name" value="Zn_ribbon_recom"/>
    <property type="match status" value="1"/>
</dbReference>
<dbReference type="PANTHER" id="PTHR30461">
    <property type="entry name" value="DNA-INVERTASE FROM LAMBDOID PROPHAGE"/>
    <property type="match status" value="1"/>
</dbReference>
<dbReference type="GO" id="GO:0015074">
    <property type="term" value="P:DNA integration"/>
    <property type="evidence" value="ECO:0007669"/>
    <property type="project" value="UniProtKB-KW"/>
</dbReference>
<gene>
    <name evidence="9" type="ORF">CBW46_008580</name>
</gene>
<dbReference type="Pfam" id="PF00239">
    <property type="entry name" value="Resolvase"/>
    <property type="match status" value="1"/>
</dbReference>
<dbReference type="EMBL" id="NHRJ02000003">
    <property type="protein sequence ID" value="PZE21531.1"/>
    <property type="molecule type" value="Genomic_DNA"/>
</dbReference>
<evidence type="ECO:0000256" key="5">
    <source>
        <dbReference type="PROSITE-ProRule" id="PRU10137"/>
    </source>
</evidence>
<keyword evidence="2" id="KW-0238">DNA-binding</keyword>
<evidence type="ECO:0000256" key="2">
    <source>
        <dbReference type="ARBA" id="ARBA00023125"/>
    </source>
</evidence>
<comment type="caution">
    <text evidence="9">The sequence shown here is derived from an EMBL/GenBank/DDBJ whole genome shotgun (WGS) entry which is preliminary data.</text>
</comment>
<dbReference type="Proteomes" id="UP000214746">
    <property type="component" value="Unassembled WGS sequence"/>
</dbReference>
<sequence length="504" mass="56680">MAQEVVPVRTQSKESAVRVHPRTVAIYCRVSTDEQAREGISLDEQQARLLAYCRAMGWEAQPIVYVDDGYSAKNTDRPALRRLLGAVREGLVSKIMVTKLDRLSRTLLDLLTLIDLFQTHHVSFISTSEAFDTETPSGRLTLQVLGAVAEFERERIRERVLDNMFHAAKNGKWLTQAPYGYRLDNKNLVIFEPEAHVVRSVFQLFLEQGLGYHTIAKRLNEQAIPSRHNKEWSIRSVKLLLSNPVYKGTLVWNRLDSSKGRRQERNMDDWVIIPDCLPSIVEPSVWEHVQRKMQRAKPAPRAQTSPHLLGGILKCGECGGAMSVGWSGWPKRKRVYRCAANKNKGTCTGKSYRAEDIERWFMHGLSQISHTLISGYSAAIVPADGAVKQSNVRRQSQQVQQKYKRKVEAYAAGLIELSELTEAKEKLDKEMASLSSEQLGDPQQPDSAHLQQLESACKSELTTIVEALNALPVVEAKALIRTLVDRVTVLGIGELAIWFTSDGI</sequence>
<dbReference type="Gene3D" id="3.40.50.1390">
    <property type="entry name" value="Resolvase, N-terminal catalytic domain"/>
    <property type="match status" value="1"/>
</dbReference>
<evidence type="ECO:0000259" key="7">
    <source>
        <dbReference type="PROSITE" id="PS51736"/>
    </source>
</evidence>
<dbReference type="InterPro" id="IPR050639">
    <property type="entry name" value="SSR_resolvase"/>
</dbReference>
<dbReference type="PROSITE" id="PS51736">
    <property type="entry name" value="RECOMBINASES_3"/>
    <property type="match status" value="1"/>
</dbReference>
<dbReference type="CDD" id="cd00338">
    <property type="entry name" value="Ser_Recombinase"/>
    <property type="match status" value="1"/>
</dbReference>
<proteinExistence type="predicted"/>
<accession>A0A2W1NEL6</accession>
<dbReference type="PANTHER" id="PTHR30461:SF23">
    <property type="entry name" value="DNA RECOMBINASE-RELATED"/>
    <property type="match status" value="1"/>
</dbReference>
<protein>
    <submittedName>
        <fullName evidence="9">Recombinase family protein</fullName>
    </submittedName>
</protein>
<feature type="domain" description="Resolvase/invertase-type recombinase catalytic" evidence="7">
    <location>
        <begin position="23"/>
        <end position="171"/>
    </location>
</feature>
<reference evidence="9" key="1">
    <citation type="submission" date="2018-06" db="EMBL/GenBank/DDBJ databases">
        <title>Paenibacillus xerothermodurans sp. nov. an extremely dry heat resistant spore forming bacterium isolated from the soil of Cape Canaveral, Florida.</title>
        <authorList>
            <person name="Seuylemezian A."/>
            <person name="Kaur N."/>
            <person name="Patil P."/>
            <person name="Patil P."/>
            <person name="Mayilraj S."/>
            <person name="Vaishampayan P."/>
        </authorList>
    </citation>
    <scope>NUCLEOTIDE SEQUENCE [LARGE SCALE GENOMIC DNA]</scope>
    <source>
        <strain evidence="9">ATCC 27380</strain>
    </source>
</reference>
<keyword evidence="1" id="KW-0229">DNA integration</keyword>
<evidence type="ECO:0000313" key="9">
    <source>
        <dbReference type="EMBL" id="PZE21531.1"/>
    </source>
</evidence>
<dbReference type="PROSITE" id="PS00397">
    <property type="entry name" value="RECOMBINASES_1"/>
    <property type="match status" value="1"/>
</dbReference>
<dbReference type="GO" id="GO:0003677">
    <property type="term" value="F:DNA binding"/>
    <property type="evidence" value="ECO:0007669"/>
    <property type="project" value="UniProtKB-KW"/>
</dbReference>
<dbReference type="Gene3D" id="3.90.1750.20">
    <property type="entry name" value="Putative Large Serine Recombinase, Chain B, Domain 2"/>
    <property type="match status" value="1"/>
</dbReference>
<evidence type="ECO:0000256" key="3">
    <source>
        <dbReference type="ARBA" id="ARBA00023172"/>
    </source>
</evidence>
<dbReference type="InterPro" id="IPR006118">
    <property type="entry name" value="Recombinase_CS"/>
</dbReference>
<dbReference type="InterPro" id="IPR036162">
    <property type="entry name" value="Resolvase-like_N_sf"/>
</dbReference>
<dbReference type="PROSITE" id="PS51737">
    <property type="entry name" value="RECOMBINASE_DNA_BIND"/>
    <property type="match status" value="1"/>
</dbReference>
<dbReference type="Pfam" id="PF07508">
    <property type="entry name" value="Recombinase"/>
    <property type="match status" value="1"/>
</dbReference>
<dbReference type="OrthoDB" id="9811097at2"/>
<evidence type="ECO:0000256" key="6">
    <source>
        <dbReference type="SAM" id="MobiDB-lite"/>
    </source>
</evidence>
<feature type="domain" description="Recombinase" evidence="8">
    <location>
        <begin position="178"/>
        <end position="299"/>
    </location>
</feature>
<feature type="active site" description="O-(5'-phospho-DNA)-serine intermediate" evidence="4 5">
    <location>
        <position position="31"/>
    </location>
</feature>
<dbReference type="SMART" id="SM00857">
    <property type="entry name" value="Resolvase"/>
    <property type="match status" value="1"/>
</dbReference>
<keyword evidence="10" id="KW-1185">Reference proteome</keyword>
<evidence type="ECO:0000259" key="8">
    <source>
        <dbReference type="PROSITE" id="PS51737"/>
    </source>
</evidence>
<dbReference type="AlphaFoldDB" id="A0A2W1NEL6"/>
<evidence type="ECO:0000256" key="1">
    <source>
        <dbReference type="ARBA" id="ARBA00022908"/>
    </source>
</evidence>
<dbReference type="InterPro" id="IPR006119">
    <property type="entry name" value="Resolv_N"/>
</dbReference>
<dbReference type="SUPFAM" id="SSF53041">
    <property type="entry name" value="Resolvase-like"/>
    <property type="match status" value="1"/>
</dbReference>
<evidence type="ECO:0000313" key="10">
    <source>
        <dbReference type="Proteomes" id="UP000214746"/>
    </source>
</evidence>
<evidence type="ECO:0000256" key="4">
    <source>
        <dbReference type="PIRSR" id="PIRSR606118-50"/>
    </source>
</evidence>
<organism evidence="9 10">
    <name type="scientific">Paenibacillus xerothermodurans</name>
    <dbReference type="NCBI Taxonomy" id="1977292"/>
    <lineage>
        <taxon>Bacteria</taxon>
        <taxon>Bacillati</taxon>
        <taxon>Bacillota</taxon>
        <taxon>Bacilli</taxon>
        <taxon>Bacillales</taxon>
        <taxon>Paenibacillaceae</taxon>
        <taxon>Paenibacillus</taxon>
    </lineage>
</organism>
<keyword evidence="3" id="KW-0233">DNA recombination</keyword>
<feature type="region of interest" description="Disordered" evidence="6">
    <location>
        <begin position="431"/>
        <end position="451"/>
    </location>
</feature>
<dbReference type="InterPro" id="IPR025827">
    <property type="entry name" value="Zn_ribbon_recom_dom"/>
</dbReference>
<dbReference type="InterPro" id="IPR038109">
    <property type="entry name" value="DNA_bind_recomb_sf"/>
</dbReference>
<dbReference type="GO" id="GO:0000150">
    <property type="term" value="F:DNA strand exchange activity"/>
    <property type="evidence" value="ECO:0007669"/>
    <property type="project" value="InterPro"/>
</dbReference>
<name>A0A2W1NEL6_PAEXE</name>